<keyword evidence="13 14" id="KW-0456">Lyase</keyword>
<comment type="similarity">
    <text evidence="14">Belongs to the DHBP synthase family.</text>
</comment>
<evidence type="ECO:0000256" key="8">
    <source>
        <dbReference type="ARBA" id="ARBA00018836"/>
    </source>
</evidence>
<evidence type="ECO:0000256" key="7">
    <source>
        <dbReference type="ARBA" id="ARBA00012153"/>
    </source>
</evidence>
<sequence length="367" mass="40027">MTRVAEAIRAFERGEIVVVTDDDDRENEGDLIVAASHATAEKMAFIIRHTSGIVCTPLTRKDAERLRLQAMVSENDAPHRTAFTVSVDYRHGTTTGISAEERTSTVRALANSNVGAGDFVRPGHIFPLVARDGGVLTRSGHTEAAVDLCRLAGLPEVGVISELVNDDGTVMRGPQIAVFAEAHNLKQVSVADLIAWRQRTEKLIERVSEARIETIAGPAQVVTYQTPFDPMHHVAVVFGDIRDGNGIPVRLQLESVVDDVFGPAPPVDKLVRRISEMGRGIIVYLREGAVGVSQQSGRHRDRFAPVEAEDHATARHRDEQWREVGIGAQILKDLGVASIRLLATRERRYVGLDGFGISIDSTESIEG</sequence>
<evidence type="ECO:0000256" key="10">
    <source>
        <dbReference type="ARBA" id="ARBA00022723"/>
    </source>
</evidence>
<proteinExistence type="inferred from homology"/>
<dbReference type="Pfam" id="PF00926">
    <property type="entry name" value="DHBP_synthase"/>
    <property type="match status" value="1"/>
</dbReference>
<dbReference type="HAMAP" id="MF_00180">
    <property type="entry name" value="RibB"/>
    <property type="match status" value="1"/>
</dbReference>
<comment type="similarity">
    <text evidence="5">In the N-terminal section; belongs to the DHBP synthase family.</text>
</comment>
<dbReference type="SUPFAM" id="SSF142695">
    <property type="entry name" value="RibA-like"/>
    <property type="match status" value="1"/>
</dbReference>
<accession>A0A6A7Y6Z7</accession>
<dbReference type="GO" id="GO:0008686">
    <property type="term" value="F:3,4-dihydroxy-2-butanone-4-phosphate synthase activity"/>
    <property type="evidence" value="ECO:0007669"/>
    <property type="project" value="UniProtKB-UniRule"/>
</dbReference>
<dbReference type="SUPFAM" id="SSF55821">
    <property type="entry name" value="YrdC/RibB"/>
    <property type="match status" value="1"/>
</dbReference>
<evidence type="ECO:0000256" key="4">
    <source>
        <dbReference type="ARBA" id="ARBA00004904"/>
    </source>
</evidence>
<dbReference type="NCBIfam" id="TIGR00506">
    <property type="entry name" value="ribB"/>
    <property type="match status" value="1"/>
</dbReference>
<dbReference type="PANTHER" id="PTHR21327:SF18">
    <property type="entry name" value="3,4-DIHYDROXY-2-BUTANONE 4-PHOSPHATE SYNTHASE"/>
    <property type="match status" value="1"/>
</dbReference>
<dbReference type="EC" id="4.1.99.12" evidence="7 14"/>
<dbReference type="Gene3D" id="3.40.50.10990">
    <property type="entry name" value="GTP cyclohydrolase II"/>
    <property type="match status" value="1"/>
</dbReference>
<comment type="pathway">
    <text evidence="4 14">Cofactor biosynthesis; riboflavin biosynthesis; 2-hydroxy-3-oxobutyl phosphate from D-ribulose 5-phosphate: step 1/1.</text>
</comment>
<name>A0A6A7Y6Z7_9HYPH</name>
<dbReference type="GO" id="GO:0003935">
    <property type="term" value="F:GTP cyclohydrolase II activity"/>
    <property type="evidence" value="ECO:0007669"/>
    <property type="project" value="TreeGrafter"/>
</dbReference>
<evidence type="ECO:0000256" key="6">
    <source>
        <dbReference type="ARBA" id="ARBA00008976"/>
    </source>
</evidence>
<feature type="site" description="Essential for catalytic activity" evidence="14">
    <location>
        <position position="124"/>
    </location>
</feature>
<keyword evidence="11 14" id="KW-0460">Magnesium</keyword>
<feature type="binding site" evidence="14">
    <location>
        <position position="26"/>
    </location>
    <ligand>
        <name>Mg(2+)</name>
        <dbReference type="ChEBI" id="CHEBI:18420"/>
        <label>1</label>
    </ligand>
</feature>
<feature type="binding site" evidence="14">
    <location>
        <position position="26"/>
    </location>
    <ligand>
        <name>Mg(2+)</name>
        <dbReference type="ChEBI" id="CHEBI:18420"/>
        <label>2</label>
    </ligand>
</feature>
<dbReference type="InterPro" id="IPR032677">
    <property type="entry name" value="GTP_cyclohydro_II"/>
</dbReference>
<dbReference type="Pfam" id="PF00925">
    <property type="entry name" value="GTP_cyclohydro2"/>
    <property type="match status" value="1"/>
</dbReference>
<evidence type="ECO:0000259" key="15">
    <source>
        <dbReference type="Pfam" id="PF00925"/>
    </source>
</evidence>
<comment type="function">
    <text evidence="3 14">Catalyzes the conversion of D-ribulose 5-phosphate to formate and 3,4-dihydroxy-2-butanone 4-phosphate.</text>
</comment>
<comment type="cofactor">
    <cofactor evidence="14">
        <name>Mg(2+)</name>
        <dbReference type="ChEBI" id="CHEBI:18420"/>
    </cofactor>
    <cofactor evidence="14">
        <name>Mn(2+)</name>
        <dbReference type="ChEBI" id="CHEBI:29035"/>
    </cofactor>
    <text evidence="14">Binds 2 divalent metal cations per subunit. Magnesium or manganese.</text>
</comment>
<comment type="subunit">
    <text evidence="14">Homodimer.</text>
</comment>
<evidence type="ECO:0000256" key="2">
    <source>
        <dbReference type="ARBA" id="ARBA00001936"/>
    </source>
</evidence>
<dbReference type="PIRSF" id="PIRSF001259">
    <property type="entry name" value="RibA"/>
    <property type="match status" value="1"/>
</dbReference>
<dbReference type="EMBL" id="VWNA01000001">
    <property type="protein sequence ID" value="MQT14087.1"/>
    <property type="molecule type" value="Genomic_DNA"/>
</dbReference>
<evidence type="ECO:0000256" key="9">
    <source>
        <dbReference type="ARBA" id="ARBA00022619"/>
    </source>
</evidence>
<keyword evidence="10 14" id="KW-0479">Metal-binding</keyword>
<organism evidence="16 17">
    <name type="scientific">Segnochrobactrum spirostomi</name>
    <dbReference type="NCBI Taxonomy" id="2608987"/>
    <lineage>
        <taxon>Bacteria</taxon>
        <taxon>Pseudomonadati</taxon>
        <taxon>Pseudomonadota</taxon>
        <taxon>Alphaproteobacteria</taxon>
        <taxon>Hyphomicrobiales</taxon>
        <taxon>Segnochrobactraceae</taxon>
        <taxon>Segnochrobactrum</taxon>
    </lineage>
</organism>
<dbReference type="GO" id="GO:0009231">
    <property type="term" value="P:riboflavin biosynthetic process"/>
    <property type="evidence" value="ECO:0007669"/>
    <property type="project" value="UniProtKB-UniRule"/>
</dbReference>
<evidence type="ECO:0000313" key="16">
    <source>
        <dbReference type="EMBL" id="MQT14087.1"/>
    </source>
</evidence>
<evidence type="ECO:0000256" key="1">
    <source>
        <dbReference type="ARBA" id="ARBA00000141"/>
    </source>
</evidence>
<dbReference type="InterPro" id="IPR000422">
    <property type="entry name" value="DHBP_synthase_RibB"/>
</dbReference>
<evidence type="ECO:0000256" key="13">
    <source>
        <dbReference type="ARBA" id="ARBA00023239"/>
    </source>
</evidence>
<keyword evidence="12 14" id="KW-0464">Manganese</keyword>
<reference evidence="16 17" key="1">
    <citation type="submission" date="2019-09" db="EMBL/GenBank/DDBJ databases">
        <title>Segnochrobactrum spirostomi gen. nov., sp. nov., isolated from the ciliate Spirostomum cf. yagiui and description of a novel family, Segnochrobactraceae fam. nov. within the order Rhizobiales of the class Alphaproteobacteria.</title>
        <authorList>
            <person name="Akter S."/>
            <person name="Shazib S.U.A."/>
            <person name="Shin M.K."/>
        </authorList>
    </citation>
    <scope>NUCLEOTIDE SEQUENCE [LARGE SCALE GENOMIC DNA]</scope>
    <source>
        <strain evidence="16 17">Sp-1</strain>
    </source>
</reference>
<comment type="similarity">
    <text evidence="6">In the C-terminal section; belongs to the GTP cyclohydrolase II family.</text>
</comment>
<feature type="binding site" evidence="14">
    <location>
        <begin position="25"/>
        <end position="26"/>
    </location>
    <ligand>
        <name>D-ribulose 5-phosphate</name>
        <dbReference type="ChEBI" id="CHEBI:58121"/>
    </ligand>
</feature>
<dbReference type="GO" id="GO:0000287">
    <property type="term" value="F:magnesium ion binding"/>
    <property type="evidence" value="ECO:0007669"/>
    <property type="project" value="UniProtKB-UniRule"/>
</dbReference>
<dbReference type="Gene3D" id="3.90.870.10">
    <property type="entry name" value="DHBP synthase"/>
    <property type="match status" value="1"/>
</dbReference>
<dbReference type="FunFam" id="3.90.870.10:FF:000001">
    <property type="entry name" value="Riboflavin biosynthesis protein RibBA"/>
    <property type="match status" value="1"/>
</dbReference>
<dbReference type="Proteomes" id="UP000332515">
    <property type="component" value="Unassembled WGS sequence"/>
</dbReference>
<evidence type="ECO:0000313" key="17">
    <source>
        <dbReference type="Proteomes" id="UP000332515"/>
    </source>
</evidence>
<dbReference type="UniPathway" id="UPA00275">
    <property type="reaction ID" value="UER00399"/>
</dbReference>
<keyword evidence="17" id="KW-1185">Reference proteome</keyword>
<protein>
    <recommendedName>
        <fullName evidence="8 14">3,4-dihydroxy-2-butanone 4-phosphate synthase</fullName>
        <shortName evidence="14">DHBP synthase</shortName>
        <ecNumber evidence="7 14">4.1.99.12</ecNumber>
    </recommendedName>
</protein>
<evidence type="ECO:0000256" key="11">
    <source>
        <dbReference type="ARBA" id="ARBA00022842"/>
    </source>
</evidence>
<dbReference type="GO" id="GO:0030145">
    <property type="term" value="F:manganese ion binding"/>
    <property type="evidence" value="ECO:0007669"/>
    <property type="project" value="UniProtKB-UniRule"/>
</dbReference>
<gene>
    <name evidence="14 16" type="primary">ribB</name>
    <name evidence="16" type="ORF">F0357_15840</name>
</gene>
<dbReference type="AlphaFoldDB" id="A0A6A7Y6Z7"/>
<dbReference type="InterPro" id="IPR017945">
    <property type="entry name" value="DHBP_synth_RibB-like_a/b_dom"/>
</dbReference>
<comment type="catalytic activity">
    <reaction evidence="1 14">
        <text>D-ribulose 5-phosphate = (2S)-2-hydroxy-3-oxobutyl phosphate + formate + H(+)</text>
        <dbReference type="Rhea" id="RHEA:18457"/>
        <dbReference type="ChEBI" id="CHEBI:15378"/>
        <dbReference type="ChEBI" id="CHEBI:15740"/>
        <dbReference type="ChEBI" id="CHEBI:58121"/>
        <dbReference type="ChEBI" id="CHEBI:58830"/>
        <dbReference type="EC" id="4.1.99.12"/>
    </reaction>
</comment>
<dbReference type="InterPro" id="IPR036144">
    <property type="entry name" value="RibA-like_sf"/>
</dbReference>
<feature type="site" description="Essential for catalytic activity" evidence="14">
    <location>
        <position position="162"/>
    </location>
</feature>
<evidence type="ECO:0000256" key="3">
    <source>
        <dbReference type="ARBA" id="ARBA00002284"/>
    </source>
</evidence>
<dbReference type="PANTHER" id="PTHR21327">
    <property type="entry name" value="GTP CYCLOHYDROLASE II-RELATED"/>
    <property type="match status" value="1"/>
</dbReference>
<feature type="binding site" evidence="14">
    <location>
        <position position="30"/>
    </location>
    <ligand>
        <name>D-ribulose 5-phosphate</name>
        <dbReference type="ChEBI" id="CHEBI:58121"/>
    </ligand>
</feature>
<keyword evidence="9 14" id="KW-0686">Riboflavin biosynthesis</keyword>
<comment type="caution">
    <text evidence="16">The sequence shown here is derived from an EMBL/GenBank/DDBJ whole genome shotgun (WGS) entry which is preliminary data.</text>
</comment>
<feature type="domain" description="GTP cyclohydrolase II" evidence="15">
    <location>
        <begin position="205"/>
        <end position="360"/>
    </location>
</feature>
<evidence type="ECO:0000256" key="12">
    <source>
        <dbReference type="ARBA" id="ARBA00023211"/>
    </source>
</evidence>
<evidence type="ECO:0000256" key="14">
    <source>
        <dbReference type="HAMAP-Rule" id="MF_00180"/>
    </source>
</evidence>
<feature type="binding site" evidence="14">
    <location>
        <begin position="138"/>
        <end position="142"/>
    </location>
    <ligand>
        <name>D-ribulose 5-phosphate</name>
        <dbReference type="ChEBI" id="CHEBI:58121"/>
    </ligand>
</feature>
<feature type="binding site" evidence="14">
    <location>
        <position position="141"/>
    </location>
    <ligand>
        <name>Mg(2+)</name>
        <dbReference type="ChEBI" id="CHEBI:18420"/>
        <label>2</label>
    </ligand>
</feature>
<comment type="cofactor">
    <cofactor evidence="2">
        <name>Mn(2+)</name>
        <dbReference type="ChEBI" id="CHEBI:29035"/>
    </cofactor>
</comment>
<dbReference type="GO" id="GO:0005829">
    <property type="term" value="C:cytosol"/>
    <property type="evidence" value="ECO:0007669"/>
    <property type="project" value="TreeGrafter"/>
</dbReference>
<evidence type="ECO:0000256" key="5">
    <source>
        <dbReference type="ARBA" id="ARBA00005520"/>
    </source>
</evidence>